<feature type="chain" id="PRO_5039690309" evidence="2">
    <location>
        <begin position="26"/>
        <end position="175"/>
    </location>
</feature>
<keyword evidence="2" id="KW-0732">Signal</keyword>
<evidence type="ECO:0000313" key="4">
    <source>
        <dbReference type="Proteomes" id="UP000006281"/>
    </source>
</evidence>
<evidence type="ECO:0000256" key="2">
    <source>
        <dbReference type="SAM" id="SignalP"/>
    </source>
</evidence>
<dbReference type="PROSITE" id="PS51257">
    <property type="entry name" value="PROKAR_LIPOPROTEIN"/>
    <property type="match status" value="1"/>
</dbReference>
<dbReference type="PATRIC" id="fig|1179773.3.peg.5495"/>
<keyword evidence="4" id="KW-1185">Reference proteome</keyword>
<dbReference type="Proteomes" id="UP000006281">
    <property type="component" value="Chromosome"/>
</dbReference>
<dbReference type="KEGG" id="sesp:BN6_54530"/>
<organism evidence="3 4">
    <name type="scientific">Saccharothrix espanaensis (strain ATCC 51144 / DSM 44229 / JCM 9112 / NBRC 15066 / NRRL 15764)</name>
    <dbReference type="NCBI Taxonomy" id="1179773"/>
    <lineage>
        <taxon>Bacteria</taxon>
        <taxon>Bacillati</taxon>
        <taxon>Actinomycetota</taxon>
        <taxon>Actinomycetes</taxon>
        <taxon>Pseudonocardiales</taxon>
        <taxon>Pseudonocardiaceae</taxon>
        <taxon>Saccharothrix</taxon>
    </lineage>
</organism>
<dbReference type="RefSeq" id="WP_015102824.1">
    <property type="nucleotide sequence ID" value="NC_019673.1"/>
</dbReference>
<dbReference type="STRING" id="1179773.BN6_54530"/>
<feature type="compositionally biased region" description="Basic and acidic residues" evidence="1">
    <location>
        <begin position="138"/>
        <end position="148"/>
    </location>
</feature>
<evidence type="ECO:0000256" key="1">
    <source>
        <dbReference type="SAM" id="MobiDB-lite"/>
    </source>
</evidence>
<dbReference type="HOGENOM" id="CLU_121458_0_0_11"/>
<proteinExistence type="predicted"/>
<evidence type="ECO:0000313" key="3">
    <source>
        <dbReference type="EMBL" id="CCH32712.1"/>
    </source>
</evidence>
<dbReference type="eggNOG" id="ENOG5031Y6X">
    <property type="taxonomic scope" value="Bacteria"/>
</dbReference>
<reference evidence="3 4" key="1">
    <citation type="journal article" date="2012" name="BMC Genomics">
        <title>Complete genome sequence of Saccharothrix espanaensis DSM 44229T and comparison to the other completely sequenced Pseudonocardiaceae.</title>
        <authorList>
            <person name="Strobel T."/>
            <person name="Al-Dilaimi A."/>
            <person name="Blom J."/>
            <person name="Gessner A."/>
            <person name="Kalinowski J."/>
            <person name="Luzhetska M."/>
            <person name="Puhler A."/>
            <person name="Szczepanowski R."/>
            <person name="Bechthold A."/>
            <person name="Ruckert C."/>
        </authorList>
    </citation>
    <scope>NUCLEOTIDE SEQUENCE [LARGE SCALE GENOMIC DNA]</scope>
    <source>
        <strain evidence="4">ATCC 51144 / DSM 44229 / JCM 9112 / NBRC 15066 / NRRL 15764</strain>
    </source>
</reference>
<feature type="region of interest" description="Disordered" evidence="1">
    <location>
        <begin position="121"/>
        <end position="148"/>
    </location>
</feature>
<accession>K0K549</accession>
<sequence length="175" mass="17671">MCGTRSLTAVLVAVLLAGCAASPEAPSVVSVGSGSASAAAGSGNAAQVVAYRDCLVANGAVLVDHPTEEGLPQIDKERTPVDVASTAAERCRAFVPSGGEVAKPDPKLIEARQRYAACLRQNGIPDYPDPDPQTGDPRIGDDLAGRLKEDPKLPAAEAACHDILTGAGDKGTVGG</sequence>
<dbReference type="AlphaFoldDB" id="K0K549"/>
<name>K0K549_SACES</name>
<dbReference type="EMBL" id="HE804045">
    <property type="protein sequence ID" value="CCH32712.1"/>
    <property type="molecule type" value="Genomic_DNA"/>
</dbReference>
<feature type="signal peptide" evidence="2">
    <location>
        <begin position="1"/>
        <end position="25"/>
    </location>
</feature>
<gene>
    <name evidence="3" type="ordered locus">BN6_54530</name>
</gene>
<protein>
    <submittedName>
        <fullName evidence="3">Putative secreted protein</fullName>
    </submittedName>
</protein>